<accession>A0A6J7GGB7</accession>
<reference evidence="1" key="1">
    <citation type="submission" date="2020-05" db="EMBL/GenBank/DDBJ databases">
        <authorList>
            <person name="Chiriac C."/>
            <person name="Salcher M."/>
            <person name="Ghai R."/>
            <person name="Kavagutti S V."/>
        </authorList>
    </citation>
    <scope>NUCLEOTIDE SEQUENCE</scope>
</reference>
<dbReference type="AlphaFoldDB" id="A0A6J7GGB7"/>
<evidence type="ECO:0000313" key="1">
    <source>
        <dbReference type="EMBL" id="CAB4902419.1"/>
    </source>
</evidence>
<organism evidence="1">
    <name type="scientific">freshwater metagenome</name>
    <dbReference type="NCBI Taxonomy" id="449393"/>
    <lineage>
        <taxon>unclassified sequences</taxon>
        <taxon>metagenomes</taxon>
        <taxon>ecological metagenomes</taxon>
    </lineage>
</organism>
<proteinExistence type="predicted"/>
<sequence>MTDDLFDLSAHRFERNVERLESFGGDAFAFVNEAEQDVLGADVRMIEQAGFFLSQHYDPAGPVGKAFEH</sequence>
<gene>
    <name evidence="1" type="ORF">UFOPK3573_00717</name>
</gene>
<protein>
    <submittedName>
        <fullName evidence="1">Unannotated protein</fullName>
    </submittedName>
</protein>
<name>A0A6J7GGB7_9ZZZZ</name>
<dbReference type="EMBL" id="CAFBMJ010000044">
    <property type="protein sequence ID" value="CAB4902419.1"/>
    <property type="molecule type" value="Genomic_DNA"/>
</dbReference>